<feature type="domain" description="CCHC-type" evidence="2">
    <location>
        <begin position="3"/>
        <end position="18"/>
    </location>
</feature>
<proteinExistence type="predicted"/>
<sequence length="92" mass="10207">MACWKCCEKGHVQRECPSDYALRRNLNVTCWSCNKKGQVQNKCQQITSTTHHKGAPHGNEDALARSPCNESCERDLNAGSKFGVEANISVRA</sequence>
<accession>A0A4Y2NIG9</accession>
<dbReference type="SMART" id="SM00343">
    <property type="entry name" value="ZnF_C2HC"/>
    <property type="match status" value="2"/>
</dbReference>
<dbReference type="PROSITE" id="PS50158">
    <property type="entry name" value="ZF_CCHC"/>
    <property type="match status" value="1"/>
</dbReference>
<keyword evidence="4" id="KW-1185">Reference proteome</keyword>
<keyword evidence="1" id="KW-0479">Metal-binding</keyword>
<dbReference type="Gene3D" id="4.10.60.10">
    <property type="entry name" value="Zinc finger, CCHC-type"/>
    <property type="match status" value="1"/>
</dbReference>
<keyword evidence="1" id="KW-0862">Zinc</keyword>
<dbReference type="Proteomes" id="UP000499080">
    <property type="component" value="Unassembled WGS sequence"/>
</dbReference>
<name>A0A4Y2NIG9_ARAVE</name>
<comment type="caution">
    <text evidence="3">The sequence shown here is derived from an EMBL/GenBank/DDBJ whole genome shotgun (WGS) entry which is preliminary data.</text>
</comment>
<gene>
    <name evidence="3" type="ORF">AVEN_110878_1</name>
</gene>
<dbReference type="InterPro" id="IPR036875">
    <property type="entry name" value="Znf_CCHC_sf"/>
</dbReference>
<dbReference type="InterPro" id="IPR001878">
    <property type="entry name" value="Znf_CCHC"/>
</dbReference>
<organism evidence="3 4">
    <name type="scientific">Araneus ventricosus</name>
    <name type="common">Orbweaver spider</name>
    <name type="synonym">Epeira ventricosa</name>
    <dbReference type="NCBI Taxonomy" id="182803"/>
    <lineage>
        <taxon>Eukaryota</taxon>
        <taxon>Metazoa</taxon>
        <taxon>Ecdysozoa</taxon>
        <taxon>Arthropoda</taxon>
        <taxon>Chelicerata</taxon>
        <taxon>Arachnida</taxon>
        <taxon>Araneae</taxon>
        <taxon>Araneomorphae</taxon>
        <taxon>Entelegynae</taxon>
        <taxon>Araneoidea</taxon>
        <taxon>Araneidae</taxon>
        <taxon>Araneus</taxon>
    </lineage>
</organism>
<protein>
    <recommendedName>
        <fullName evidence="2">CCHC-type domain-containing protein</fullName>
    </recommendedName>
</protein>
<dbReference type="EMBL" id="BGPR01009206">
    <property type="protein sequence ID" value="GBN38594.1"/>
    <property type="molecule type" value="Genomic_DNA"/>
</dbReference>
<evidence type="ECO:0000313" key="4">
    <source>
        <dbReference type="Proteomes" id="UP000499080"/>
    </source>
</evidence>
<reference evidence="3 4" key="1">
    <citation type="journal article" date="2019" name="Sci. Rep.">
        <title>Orb-weaving spider Araneus ventricosus genome elucidates the spidroin gene catalogue.</title>
        <authorList>
            <person name="Kono N."/>
            <person name="Nakamura H."/>
            <person name="Ohtoshi R."/>
            <person name="Moran D.A.P."/>
            <person name="Shinohara A."/>
            <person name="Yoshida Y."/>
            <person name="Fujiwara M."/>
            <person name="Mori M."/>
            <person name="Tomita M."/>
            <person name="Arakawa K."/>
        </authorList>
    </citation>
    <scope>NUCLEOTIDE SEQUENCE [LARGE SCALE GENOMIC DNA]</scope>
</reference>
<dbReference type="SUPFAM" id="SSF57756">
    <property type="entry name" value="Retrovirus zinc finger-like domains"/>
    <property type="match status" value="1"/>
</dbReference>
<evidence type="ECO:0000259" key="2">
    <source>
        <dbReference type="PROSITE" id="PS50158"/>
    </source>
</evidence>
<dbReference type="GO" id="GO:0003676">
    <property type="term" value="F:nucleic acid binding"/>
    <property type="evidence" value="ECO:0007669"/>
    <property type="project" value="InterPro"/>
</dbReference>
<keyword evidence="1" id="KW-0863">Zinc-finger</keyword>
<dbReference type="AlphaFoldDB" id="A0A4Y2NIG9"/>
<dbReference type="GO" id="GO:0008270">
    <property type="term" value="F:zinc ion binding"/>
    <property type="evidence" value="ECO:0007669"/>
    <property type="project" value="UniProtKB-KW"/>
</dbReference>
<evidence type="ECO:0000256" key="1">
    <source>
        <dbReference type="PROSITE-ProRule" id="PRU00047"/>
    </source>
</evidence>
<evidence type="ECO:0000313" key="3">
    <source>
        <dbReference type="EMBL" id="GBN38594.1"/>
    </source>
</evidence>